<dbReference type="HOGENOM" id="CLU_3181783_0_0_6"/>
<accession>A8AF44</accession>
<organism evidence="1 2">
    <name type="scientific">Citrobacter koseri (strain ATCC BAA-895 / CDC 4225-83 / SGSC4696)</name>
    <dbReference type="NCBI Taxonomy" id="290338"/>
    <lineage>
        <taxon>Bacteria</taxon>
        <taxon>Pseudomonadati</taxon>
        <taxon>Pseudomonadota</taxon>
        <taxon>Gammaproteobacteria</taxon>
        <taxon>Enterobacterales</taxon>
        <taxon>Enterobacteriaceae</taxon>
        <taxon>Citrobacter</taxon>
    </lineage>
</organism>
<dbReference type="AlphaFoldDB" id="A8AF44"/>
<protein>
    <submittedName>
        <fullName evidence="1">Uncharacterized protein</fullName>
    </submittedName>
</protein>
<name>A8AF44_CITK8</name>
<dbReference type="KEGG" id="cko:CKO_00960"/>
<evidence type="ECO:0000313" key="1">
    <source>
        <dbReference type="EMBL" id="ABV12107.1"/>
    </source>
</evidence>
<dbReference type="EMBL" id="CP000822">
    <property type="protein sequence ID" value="ABV12107.1"/>
    <property type="molecule type" value="Genomic_DNA"/>
</dbReference>
<gene>
    <name evidence="1" type="ordered locus">CKO_00960</name>
</gene>
<evidence type="ECO:0000313" key="2">
    <source>
        <dbReference type="Proteomes" id="UP000008148"/>
    </source>
</evidence>
<dbReference type="Proteomes" id="UP000008148">
    <property type="component" value="Chromosome"/>
</dbReference>
<reference evidence="1 2" key="1">
    <citation type="submission" date="2007-08" db="EMBL/GenBank/DDBJ databases">
        <authorList>
            <consortium name="The Citrobacter koseri Genome Sequencing Project"/>
            <person name="McClelland M."/>
            <person name="Sanderson E.K."/>
            <person name="Porwollik S."/>
            <person name="Spieth J."/>
            <person name="Clifton W.S."/>
            <person name="Latreille P."/>
            <person name="Courtney L."/>
            <person name="Wang C."/>
            <person name="Pepin K."/>
            <person name="Bhonagiri V."/>
            <person name="Nash W."/>
            <person name="Johnson M."/>
            <person name="Thiruvilangam P."/>
            <person name="Wilson R."/>
        </authorList>
    </citation>
    <scope>NUCLEOTIDE SEQUENCE [LARGE SCALE GENOMIC DNA]</scope>
    <source>
        <strain evidence="2">ATCC BAA-895 / CDC 4225-83 / SGSC4696</strain>
    </source>
</reference>
<proteinExistence type="predicted"/>
<keyword evidence="2" id="KW-1185">Reference proteome</keyword>
<sequence>MRPFNRITPINPHLKNRKIHSMAYCYLKTSTISLCTACQCFTNIAK</sequence>